<dbReference type="EMBL" id="KN837270">
    <property type="protein sequence ID" value="KIJ30049.1"/>
    <property type="molecule type" value="Genomic_DNA"/>
</dbReference>
<dbReference type="HOGENOM" id="CLU_754727_0_0_1"/>
<name>A0A0C9U6X4_SPHS4</name>
<feature type="compositionally biased region" description="Basic and acidic residues" evidence="1">
    <location>
        <begin position="125"/>
        <end position="134"/>
    </location>
</feature>
<sequence>MSSTWHSQALWEWTHHLSVKGDHIQFRLSENHLPDRVSCRAHYGSMDGYEEPLDQRLWKRVTQICCKDINTTYGNNDGFFWPSYKKLIELSPHALSKWKNLKCISALEQEVKHIPCDLSYATSKKSMESRKDVSDNEEEVEHDSVQSMKQGHKRVGKVIKSKKYISDNEEDTEYASTQLCKRDAQISSSDSEKSTQKDIKHLWKTSPDEEDEDIDFVKPPVVHHSRRTGKTIMSDSSDEDMSDNDKSDNGKSDADSDDDSIDDNNNGGIEDTGNDENTNNEEDHSQISQDNSQRKEDQEDQSQQDAIPLENICSIYSILREQPSDLKDIYQSLRNATGTHLKTEPLEKYAKYLATFCLWQKNLLKSL</sequence>
<dbReference type="AlphaFoldDB" id="A0A0C9U6X4"/>
<keyword evidence="3" id="KW-1185">Reference proteome</keyword>
<gene>
    <name evidence="2" type="ORF">M422DRAFT_53933</name>
</gene>
<proteinExistence type="predicted"/>
<feature type="region of interest" description="Disordered" evidence="1">
    <location>
        <begin position="125"/>
        <end position="154"/>
    </location>
</feature>
<evidence type="ECO:0000313" key="3">
    <source>
        <dbReference type="Proteomes" id="UP000054279"/>
    </source>
</evidence>
<organism evidence="2 3">
    <name type="scientific">Sphaerobolus stellatus (strain SS14)</name>
    <dbReference type="NCBI Taxonomy" id="990650"/>
    <lineage>
        <taxon>Eukaryota</taxon>
        <taxon>Fungi</taxon>
        <taxon>Dikarya</taxon>
        <taxon>Basidiomycota</taxon>
        <taxon>Agaricomycotina</taxon>
        <taxon>Agaricomycetes</taxon>
        <taxon>Phallomycetidae</taxon>
        <taxon>Geastrales</taxon>
        <taxon>Sphaerobolaceae</taxon>
        <taxon>Sphaerobolus</taxon>
    </lineage>
</organism>
<evidence type="ECO:0000313" key="2">
    <source>
        <dbReference type="EMBL" id="KIJ30049.1"/>
    </source>
</evidence>
<feature type="compositionally biased region" description="Basic and acidic residues" evidence="1">
    <location>
        <begin position="243"/>
        <end position="254"/>
    </location>
</feature>
<feature type="region of interest" description="Disordered" evidence="1">
    <location>
        <begin position="183"/>
        <end position="308"/>
    </location>
</feature>
<dbReference type="Proteomes" id="UP000054279">
    <property type="component" value="Unassembled WGS sequence"/>
</dbReference>
<protein>
    <submittedName>
        <fullName evidence="2">Uncharacterized protein</fullName>
    </submittedName>
</protein>
<accession>A0A0C9U6X4</accession>
<reference evidence="2 3" key="1">
    <citation type="submission" date="2014-06" db="EMBL/GenBank/DDBJ databases">
        <title>Evolutionary Origins and Diversification of the Mycorrhizal Mutualists.</title>
        <authorList>
            <consortium name="DOE Joint Genome Institute"/>
            <consortium name="Mycorrhizal Genomics Consortium"/>
            <person name="Kohler A."/>
            <person name="Kuo A."/>
            <person name="Nagy L.G."/>
            <person name="Floudas D."/>
            <person name="Copeland A."/>
            <person name="Barry K.W."/>
            <person name="Cichocki N."/>
            <person name="Veneault-Fourrey C."/>
            <person name="LaButti K."/>
            <person name="Lindquist E.A."/>
            <person name="Lipzen A."/>
            <person name="Lundell T."/>
            <person name="Morin E."/>
            <person name="Murat C."/>
            <person name="Riley R."/>
            <person name="Ohm R."/>
            <person name="Sun H."/>
            <person name="Tunlid A."/>
            <person name="Henrissat B."/>
            <person name="Grigoriev I.V."/>
            <person name="Hibbett D.S."/>
            <person name="Martin F."/>
        </authorList>
    </citation>
    <scope>NUCLEOTIDE SEQUENCE [LARGE SCALE GENOMIC DNA]</scope>
    <source>
        <strain evidence="2 3">SS14</strain>
    </source>
</reference>
<feature type="compositionally biased region" description="Basic and acidic residues" evidence="1">
    <location>
        <begin position="183"/>
        <end position="201"/>
    </location>
</feature>
<evidence type="ECO:0000256" key="1">
    <source>
        <dbReference type="SAM" id="MobiDB-lite"/>
    </source>
</evidence>